<keyword evidence="5 11" id="KW-0547">Nucleotide-binding</keyword>
<comment type="catalytic activity">
    <reaction evidence="9 11">
        <text>D-ribose 5-phosphate + ATP = 5-phospho-alpha-D-ribose 1-diphosphate + AMP + H(+)</text>
        <dbReference type="Rhea" id="RHEA:15609"/>
        <dbReference type="ChEBI" id="CHEBI:15378"/>
        <dbReference type="ChEBI" id="CHEBI:30616"/>
        <dbReference type="ChEBI" id="CHEBI:58017"/>
        <dbReference type="ChEBI" id="CHEBI:78346"/>
        <dbReference type="ChEBI" id="CHEBI:456215"/>
        <dbReference type="EC" id="2.7.6.1"/>
    </reaction>
</comment>
<accession>A0A8F5BQF3</accession>
<dbReference type="GO" id="GO:0005737">
    <property type="term" value="C:cytoplasm"/>
    <property type="evidence" value="ECO:0007669"/>
    <property type="project" value="UniProtKB-SubCell"/>
</dbReference>
<evidence type="ECO:0000259" key="13">
    <source>
        <dbReference type="Pfam" id="PF13793"/>
    </source>
</evidence>
<dbReference type="OrthoDB" id="371997at2157"/>
<dbReference type="GO" id="GO:0006164">
    <property type="term" value="P:purine nucleotide biosynthetic process"/>
    <property type="evidence" value="ECO:0007669"/>
    <property type="project" value="TreeGrafter"/>
</dbReference>
<dbReference type="PANTHER" id="PTHR10210:SF32">
    <property type="entry name" value="RIBOSE-PHOSPHATE PYROPHOSPHOKINASE 2"/>
    <property type="match status" value="1"/>
</dbReference>
<evidence type="ECO:0000313" key="15">
    <source>
        <dbReference type="Proteomes" id="UP000694018"/>
    </source>
</evidence>
<dbReference type="KEGG" id="sshi:J5U23_02438"/>
<evidence type="ECO:0000256" key="9">
    <source>
        <dbReference type="ARBA" id="ARBA00049535"/>
    </source>
</evidence>
<evidence type="ECO:0000256" key="8">
    <source>
        <dbReference type="ARBA" id="ARBA00022842"/>
    </source>
</evidence>
<evidence type="ECO:0000256" key="10">
    <source>
        <dbReference type="ARBA" id="ARBA00061433"/>
    </source>
</evidence>
<dbReference type="HAMAP" id="MF_00583_A">
    <property type="entry name" value="RibP_PPkinase_A"/>
    <property type="match status" value="1"/>
</dbReference>
<dbReference type="InterPro" id="IPR005946">
    <property type="entry name" value="Rib-P_diPkinase"/>
</dbReference>
<evidence type="ECO:0000256" key="2">
    <source>
        <dbReference type="ARBA" id="ARBA00022679"/>
    </source>
</evidence>
<protein>
    <recommendedName>
        <fullName evidence="11">Ribose-phosphate pyrophosphokinase</fullName>
        <shortName evidence="11">RPPK</shortName>
        <ecNumber evidence="11">2.7.6.1</ecNumber>
    </recommendedName>
    <alternativeName>
        <fullName evidence="11">5-phospho-D-ribosyl alpha-1-diphosphate synthase</fullName>
    </alternativeName>
    <alternativeName>
        <fullName evidence="11">Phosphoribosyl diphosphate synthase</fullName>
    </alternativeName>
    <alternativeName>
        <fullName evidence="11">Phosphoribosyl pyrophosphate synthase</fullName>
        <shortName evidence="11">P-Rib-PP synthase</shortName>
        <shortName evidence="11">PRPP synthase</shortName>
        <shortName evidence="11">PRPPase</shortName>
    </alternativeName>
</protein>
<evidence type="ECO:0000256" key="1">
    <source>
        <dbReference type="ARBA" id="ARBA00022490"/>
    </source>
</evidence>
<comment type="cofactor">
    <cofactor evidence="11">
        <name>Mg(2+)</name>
        <dbReference type="ChEBI" id="CHEBI:18420"/>
    </cofactor>
    <text evidence="11">Binds 2 Mg(2+) ions per subunit.</text>
</comment>
<feature type="binding site" evidence="11">
    <location>
        <position position="165"/>
    </location>
    <ligand>
        <name>Mg(2+)</name>
        <dbReference type="ChEBI" id="CHEBI:18420"/>
        <label>2</label>
    </ligand>
</feature>
<dbReference type="InterPro" id="IPR029099">
    <property type="entry name" value="Pribosyltran_N"/>
</dbReference>
<keyword evidence="3 11" id="KW-0479">Metal-binding</keyword>
<dbReference type="GO" id="GO:0004749">
    <property type="term" value="F:ribose phosphate diphosphokinase activity"/>
    <property type="evidence" value="ECO:0007669"/>
    <property type="project" value="UniProtKB-UniRule"/>
</dbReference>
<organism evidence="14 15">
    <name type="scientific">Saccharolobus shibatae (strain ATCC 51178 / DSM 5389 / JCM 8931 / NBRC 15437 / B12)</name>
    <name type="common">Sulfolobus shibatae</name>
    <dbReference type="NCBI Taxonomy" id="523848"/>
    <lineage>
        <taxon>Archaea</taxon>
        <taxon>Thermoproteota</taxon>
        <taxon>Thermoprotei</taxon>
        <taxon>Sulfolobales</taxon>
        <taxon>Sulfolobaceae</taxon>
        <taxon>Saccharolobus</taxon>
    </lineage>
</organism>
<comment type="function">
    <text evidence="11">Involved in the biosynthesis of the central metabolite phospho-alpha-D-ribosyl-1-pyrophosphate (PRPP) via the transfer of pyrophosphoryl group from ATP to 1-hydroxyl of ribose-5-phosphate (Rib-5-P).</text>
</comment>
<evidence type="ECO:0000256" key="7">
    <source>
        <dbReference type="ARBA" id="ARBA00022840"/>
    </source>
</evidence>
<dbReference type="NCBIfam" id="TIGR01251">
    <property type="entry name" value="ribP_PPkin"/>
    <property type="match status" value="1"/>
</dbReference>
<dbReference type="Pfam" id="PF13793">
    <property type="entry name" value="Pribosyltran_N"/>
    <property type="match status" value="1"/>
</dbReference>
<comment type="pathway">
    <text evidence="11">Metabolic intermediate biosynthesis; 5-phospho-alpha-D-ribose 1-diphosphate biosynthesis; 5-phospho-alpha-D-ribose 1-diphosphate from D-ribose 5-phosphate (route I): step 1/1.</text>
</comment>
<feature type="binding site" evidence="11">
    <location>
        <begin position="220"/>
        <end position="224"/>
    </location>
    <ligand>
        <name>D-ribose 5-phosphate</name>
        <dbReference type="ChEBI" id="CHEBI:78346"/>
    </ligand>
</feature>
<keyword evidence="2 11" id="KW-0808">Transferase</keyword>
<evidence type="ECO:0000313" key="14">
    <source>
        <dbReference type="EMBL" id="QXJ29568.1"/>
    </source>
</evidence>
<dbReference type="EMBL" id="CP077717">
    <property type="protein sequence ID" value="QXJ29568.1"/>
    <property type="molecule type" value="Genomic_DNA"/>
</dbReference>
<evidence type="ECO:0000256" key="6">
    <source>
        <dbReference type="ARBA" id="ARBA00022777"/>
    </source>
</evidence>
<feature type="binding site" evidence="11">
    <location>
        <position position="127"/>
    </location>
    <ligand>
        <name>Mg(2+)</name>
        <dbReference type="ChEBI" id="CHEBI:18420"/>
        <label>1</label>
    </ligand>
</feature>
<dbReference type="UniPathway" id="UPA00087">
    <property type="reaction ID" value="UER00172"/>
</dbReference>
<feature type="domain" description="Ribose-phosphate pyrophosphokinase N-terminal" evidence="13">
    <location>
        <begin position="1"/>
        <end position="117"/>
    </location>
</feature>
<keyword evidence="1 11" id="KW-0963">Cytoplasm</keyword>
<evidence type="ECO:0000256" key="3">
    <source>
        <dbReference type="ARBA" id="ARBA00022723"/>
    </source>
</evidence>
<proteinExistence type="inferred from homology"/>
<dbReference type="AlphaFoldDB" id="A0A8F5BQF3"/>
<evidence type="ECO:0000259" key="12">
    <source>
        <dbReference type="Pfam" id="PF00156"/>
    </source>
</evidence>
<evidence type="ECO:0000256" key="11">
    <source>
        <dbReference type="HAMAP-Rule" id="MF_00583"/>
    </source>
</evidence>
<feature type="binding site" evidence="11">
    <location>
        <begin position="34"/>
        <end position="36"/>
    </location>
    <ligand>
        <name>ATP</name>
        <dbReference type="ChEBI" id="CHEBI:30616"/>
    </ligand>
</feature>
<dbReference type="GO" id="GO:0005524">
    <property type="term" value="F:ATP binding"/>
    <property type="evidence" value="ECO:0007669"/>
    <property type="project" value="UniProtKB-KW"/>
</dbReference>
<dbReference type="Pfam" id="PF00156">
    <property type="entry name" value="Pribosyltran"/>
    <property type="match status" value="1"/>
</dbReference>
<dbReference type="Proteomes" id="UP000694018">
    <property type="component" value="Chromosome"/>
</dbReference>
<feature type="active site" evidence="11">
    <location>
        <position position="188"/>
    </location>
</feature>
<sequence>MIIIGGTATNGIDESLSKILSIPLVKVESKIFPDGESYIRVPSSIRNEEVLLVQTTDYPQDKHLIELFLIAETIRDLGAKKLTAIVPYLAYSRQDRRFKDGEAVSIKTILHILGEVGVNGLVVVEPHKPEELSYFKGELKIVHPYHQISRKIKEIVEDPFILAPDRGALDRARKIAEEISAQYSYIEKERDRTTGEVRIKEAPNINLKGKDVVLIDDIISTGGTIVQATRLAYSLGARSVTAVAVHLLLVGDAKERLREAGVKTLIGTNTINVKDKDIITIDVSQSIALSL</sequence>
<evidence type="ECO:0000256" key="5">
    <source>
        <dbReference type="ARBA" id="ARBA00022741"/>
    </source>
</evidence>
<dbReference type="RefSeq" id="WP_218258376.1">
    <property type="nucleotide sequence ID" value="NZ_CP077717.1"/>
</dbReference>
<dbReference type="GO" id="GO:0016301">
    <property type="term" value="F:kinase activity"/>
    <property type="evidence" value="ECO:0007669"/>
    <property type="project" value="UniProtKB-KW"/>
</dbReference>
<reference evidence="14" key="1">
    <citation type="journal article" date="2021" name="Environ. Microbiol.">
        <title>New insights into the diversity and evolution of the archaeal mobilome from three complete genomes of Saccharolobus shibatae.</title>
        <authorList>
            <person name="Medvedeva S."/>
            <person name="Brandt D."/>
            <person name="Cvirkaite-Krupovic V."/>
            <person name="Liu Y."/>
            <person name="Severinov K."/>
            <person name="Ishino S."/>
            <person name="Ishino Y."/>
            <person name="Prangishvili D."/>
            <person name="Kalinowski J."/>
            <person name="Krupovic M."/>
        </authorList>
    </citation>
    <scope>NUCLEOTIDE SEQUENCE</scope>
    <source>
        <strain evidence="14">B12</strain>
    </source>
</reference>
<keyword evidence="6 11" id="KW-0418">Kinase</keyword>
<dbReference type="PANTHER" id="PTHR10210">
    <property type="entry name" value="RIBOSE-PHOSPHATE DIPHOSPHOKINASE FAMILY MEMBER"/>
    <property type="match status" value="1"/>
</dbReference>
<dbReference type="GeneID" id="65563915"/>
<gene>
    <name evidence="11" type="primary">prs</name>
    <name evidence="14" type="ORF">J5U23_02438</name>
</gene>
<dbReference type="SMART" id="SM01400">
    <property type="entry name" value="Pribosyltran_N"/>
    <property type="match status" value="1"/>
</dbReference>
<dbReference type="EC" id="2.7.6.1" evidence="11"/>
<dbReference type="GO" id="GO:0000287">
    <property type="term" value="F:magnesium ion binding"/>
    <property type="evidence" value="ECO:0007669"/>
    <property type="project" value="UniProtKB-UniRule"/>
</dbReference>
<feature type="binding site" evidence="11">
    <location>
        <begin position="93"/>
        <end position="94"/>
    </location>
    <ligand>
        <name>ATP</name>
        <dbReference type="ChEBI" id="CHEBI:30616"/>
    </ligand>
</feature>
<evidence type="ECO:0000256" key="4">
    <source>
        <dbReference type="ARBA" id="ARBA00022727"/>
    </source>
</evidence>
<dbReference type="InterPro" id="IPR037514">
    <property type="entry name" value="Rib-P_diPkinase_arc"/>
</dbReference>
<comment type="similarity">
    <text evidence="10 11">Belongs to the ribose-phosphate pyrophosphokinase family. Class III (archaeal) subfamily.</text>
</comment>
<keyword evidence="8 11" id="KW-0460">Magnesium</keyword>
<keyword evidence="4 11" id="KW-0545">Nucleotide biosynthesis</keyword>
<dbReference type="GO" id="GO:0006015">
    <property type="term" value="P:5-phosphoribose 1-diphosphate biosynthetic process"/>
    <property type="evidence" value="ECO:0007669"/>
    <property type="project" value="UniProtKB-UniRule"/>
</dbReference>
<dbReference type="GO" id="GO:0002189">
    <property type="term" value="C:ribose phosphate diphosphokinase complex"/>
    <property type="evidence" value="ECO:0007669"/>
    <property type="project" value="TreeGrafter"/>
</dbReference>
<feature type="domain" description="Phosphoribosyltransferase" evidence="12">
    <location>
        <begin position="147"/>
        <end position="256"/>
    </location>
</feature>
<feature type="binding site" evidence="11">
    <location>
        <position position="216"/>
    </location>
    <ligand>
        <name>D-ribose 5-phosphate</name>
        <dbReference type="ChEBI" id="CHEBI:78346"/>
    </ligand>
</feature>
<dbReference type="InterPro" id="IPR000836">
    <property type="entry name" value="PRTase_dom"/>
</dbReference>
<dbReference type="FunFam" id="3.40.50.2020:FF:000083">
    <property type="entry name" value="Ribose-phosphate pyrophosphokinase"/>
    <property type="match status" value="1"/>
</dbReference>
<comment type="subcellular location">
    <subcellularLocation>
        <location evidence="11">Cytoplasm</location>
    </subcellularLocation>
</comment>
<dbReference type="CDD" id="cd06223">
    <property type="entry name" value="PRTases_typeI"/>
    <property type="match status" value="1"/>
</dbReference>
<feature type="binding site" evidence="11">
    <location>
        <position position="190"/>
    </location>
    <ligand>
        <name>D-ribose 5-phosphate</name>
        <dbReference type="ChEBI" id="CHEBI:78346"/>
    </ligand>
</feature>
<dbReference type="FunFam" id="3.40.50.2020:FF:000074">
    <property type="entry name" value="Ribose-phosphate pyrophosphokinase"/>
    <property type="match status" value="1"/>
</dbReference>
<keyword evidence="7 11" id="KW-0067">ATP-binding</keyword>
<name>A0A8F5BQF3_SACSH</name>